<name>A0A9E8Z393_9CAUD</name>
<dbReference type="EMBL" id="OP764599">
    <property type="protein sequence ID" value="WAK44908.1"/>
    <property type="molecule type" value="Genomic_DNA"/>
</dbReference>
<evidence type="ECO:0000313" key="2">
    <source>
        <dbReference type="Proteomes" id="UP001163956"/>
    </source>
</evidence>
<protein>
    <submittedName>
        <fullName evidence="1">Uncharacterized protein</fullName>
    </submittedName>
</protein>
<organism evidence="1 2">
    <name type="scientific">Erwinia phage pEa_SNUABM_57</name>
    <dbReference type="NCBI Taxonomy" id="2996118"/>
    <lineage>
        <taxon>Viruses</taxon>
        <taxon>Duplodnaviria</taxon>
        <taxon>Heunggongvirae</taxon>
        <taxon>Uroviricota</taxon>
        <taxon>Caudoviricetes</taxon>
        <taxon>Autographivirales</taxon>
        <taxon>Autotranscriptaviridae</taxon>
        <taxon>Studiervirinae</taxon>
        <taxon>Berlinvirus</taxon>
        <taxon>Berlinvirus pEaSNUABM57</taxon>
    </lineage>
</organism>
<evidence type="ECO:0000313" key="1">
    <source>
        <dbReference type="EMBL" id="WAK44908.1"/>
    </source>
</evidence>
<accession>A0A9E8Z393</accession>
<sequence>MRKNVEWCLKKAEEAMRDYNQPAALDYVEMAKLWLSRMK</sequence>
<keyword evidence="2" id="KW-1185">Reference proteome</keyword>
<gene>
    <name evidence="1" type="ORF">pEaSNUABM57_00026</name>
</gene>
<reference evidence="1" key="1">
    <citation type="submission" date="2022-11" db="EMBL/GenBank/DDBJ databases">
        <title>Complete genome sequence of Erwinia phage pEa_SNUABM_57.</title>
        <authorList>
            <person name="Kim S.G."/>
            <person name="Jo S.J."/>
            <person name="Lee S.B."/>
            <person name="Kwon J."/>
            <person name="Park S.C."/>
        </authorList>
    </citation>
    <scope>NUCLEOTIDE SEQUENCE</scope>
</reference>
<proteinExistence type="predicted"/>
<dbReference type="Proteomes" id="UP001163956">
    <property type="component" value="Segment"/>
</dbReference>